<protein>
    <recommendedName>
        <fullName evidence="3">Methyltransferase</fullName>
    </recommendedName>
</protein>
<keyword evidence="2" id="KW-1185">Reference proteome</keyword>
<evidence type="ECO:0008006" key="3">
    <source>
        <dbReference type="Google" id="ProtNLM"/>
    </source>
</evidence>
<organism evidence="1 2">
    <name type="scientific">Sphingomonas morindae</name>
    <dbReference type="NCBI Taxonomy" id="1541170"/>
    <lineage>
        <taxon>Bacteria</taxon>
        <taxon>Pseudomonadati</taxon>
        <taxon>Pseudomonadota</taxon>
        <taxon>Alphaproteobacteria</taxon>
        <taxon>Sphingomonadales</taxon>
        <taxon>Sphingomonadaceae</taxon>
        <taxon>Sphingomonas</taxon>
    </lineage>
</organism>
<dbReference type="RefSeq" id="WP_252165447.1">
    <property type="nucleotide sequence ID" value="NZ_CP084930.1"/>
</dbReference>
<dbReference type="InterPro" id="IPR029063">
    <property type="entry name" value="SAM-dependent_MTases_sf"/>
</dbReference>
<dbReference type="Proteomes" id="UP001056937">
    <property type="component" value="Chromosome 1"/>
</dbReference>
<accession>A0ABY4X417</accession>
<dbReference type="SUPFAM" id="SSF53335">
    <property type="entry name" value="S-adenosyl-L-methionine-dependent methyltransferases"/>
    <property type="match status" value="1"/>
</dbReference>
<name>A0ABY4X417_9SPHN</name>
<gene>
    <name evidence="1" type="ORF">LHA26_09825</name>
</gene>
<reference evidence="1" key="1">
    <citation type="journal article" date="2022" name="Toxins">
        <title>Genomic Analysis of Sphingopyxis sp. USTB-05 for Biodegrading Cyanobacterial Hepatotoxins.</title>
        <authorList>
            <person name="Liu C."/>
            <person name="Xu Q."/>
            <person name="Zhao Z."/>
            <person name="Zhang H."/>
            <person name="Liu X."/>
            <person name="Yin C."/>
            <person name="Liu Y."/>
            <person name="Yan H."/>
        </authorList>
    </citation>
    <scope>NUCLEOTIDE SEQUENCE</scope>
    <source>
        <strain evidence="1">NBD5</strain>
    </source>
</reference>
<evidence type="ECO:0000313" key="2">
    <source>
        <dbReference type="Proteomes" id="UP001056937"/>
    </source>
</evidence>
<sequence>MDVETGAEAAAFANVTALPVNPAQNFKASTYERAADDWYVEPRWCVEQLADAIDLADSLIWDPACGGGTIPDTFEARDFRAVGSDIRDQGYAGGKVIADFLSLDPALVVTPSGRFSIVTNPPFRMAERFARHALALPALRVCMLQQLSFLASRARWALFREWPPSDVLILSQRPSMPPGEKIAEMGERAFRGGTTDFCWIVWTRPHDRPTNLRWLAPEARS</sequence>
<proteinExistence type="predicted"/>
<evidence type="ECO:0000313" key="1">
    <source>
        <dbReference type="EMBL" id="USI71634.1"/>
    </source>
</evidence>
<dbReference type="EMBL" id="CP084930">
    <property type="protein sequence ID" value="USI71634.1"/>
    <property type="molecule type" value="Genomic_DNA"/>
</dbReference>